<evidence type="ECO:0000313" key="13">
    <source>
        <dbReference type="EMBL" id="TKA61524.1"/>
    </source>
</evidence>
<gene>
    <name evidence="13" type="ORF">B0A55_10900</name>
</gene>
<evidence type="ECO:0000256" key="4">
    <source>
        <dbReference type="ARBA" id="ARBA00022490"/>
    </source>
</evidence>
<dbReference type="FunFam" id="1.25.40.90:FF:000010">
    <property type="entry name" value="EH domain binding protein"/>
    <property type="match status" value="1"/>
</dbReference>
<dbReference type="GO" id="GO:0070530">
    <property type="term" value="F:K63-linked polyubiquitin modification-dependent protein binding"/>
    <property type="evidence" value="ECO:0007669"/>
    <property type="project" value="UniProtKB-ARBA"/>
</dbReference>
<evidence type="ECO:0000256" key="5">
    <source>
        <dbReference type="ARBA" id="ARBA00022499"/>
    </source>
</evidence>
<evidence type="ECO:0000313" key="14">
    <source>
        <dbReference type="Proteomes" id="UP000309340"/>
    </source>
</evidence>
<keyword evidence="9" id="KW-0446">Lipid-binding</keyword>
<dbReference type="EMBL" id="NAJQ01001208">
    <property type="protein sequence ID" value="TKA61524.1"/>
    <property type="molecule type" value="Genomic_DNA"/>
</dbReference>
<keyword evidence="14" id="KW-1185">Reference proteome</keyword>
<dbReference type="SMART" id="SM00726">
    <property type="entry name" value="UIM"/>
    <property type="match status" value="2"/>
</dbReference>
<feature type="region of interest" description="Disordered" evidence="11">
    <location>
        <begin position="238"/>
        <end position="269"/>
    </location>
</feature>
<organism evidence="13 14">
    <name type="scientific">Friedmanniomyces simplex</name>
    <dbReference type="NCBI Taxonomy" id="329884"/>
    <lineage>
        <taxon>Eukaryota</taxon>
        <taxon>Fungi</taxon>
        <taxon>Dikarya</taxon>
        <taxon>Ascomycota</taxon>
        <taxon>Pezizomycotina</taxon>
        <taxon>Dothideomycetes</taxon>
        <taxon>Dothideomycetidae</taxon>
        <taxon>Mycosphaerellales</taxon>
        <taxon>Teratosphaeriaceae</taxon>
        <taxon>Friedmanniomyces</taxon>
    </lineage>
</organism>
<feature type="domain" description="ENTH" evidence="12">
    <location>
        <begin position="10"/>
        <end position="143"/>
    </location>
</feature>
<dbReference type="GO" id="GO:0006897">
    <property type="term" value="P:endocytosis"/>
    <property type="evidence" value="ECO:0007669"/>
    <property type="project" value="TreeGrafter"/>
</dbReference>
<reference evidence="13 14" key="1">
    <citation type="submission" date="2017-03" db="EMBL/GenBank/DDBJ databases">
        <title>Genomes of endolithic fungi from Antarctica.</title>
        <authorList>
            <person name="Coleine C."/>
            <person name="Masonjones S."/>
            <person name="Stajich J.E."/>
        </authorList>
    </citation>
    <scope>NUCLEOTIDE SEQUENCE [LARGE SCALE GENOMIC DNA]</scope>
    <source>
        <strain evidence="13 14">CCFEE 5184</strain>
    </source>
</reference>
<dbReference type="GO" id="GO:0030125">
    <property type="term" value="C:clathrin vesicle coat"/>
    <property type="evidence" value="ECO:0007669"/>
    <property type="project" value="TreeGrafter"/>
</dbReference>
<dbReference type="AlphaFoldDB" id="A0A4U0WFD1"/>
<feature type="compositionally biased region" description="Low complexity" evidence="11">
    <location>
        <begin position="540"/>
        <end position="553"/>
    </location>
</feature>
<dbReference type="InterPro" id="IPR013809">
    <property type="entry name" value="ENTH"/>
</dbReference>
<keyword evidence="7" id="KW-0677">Repeat</keyword>
<dbReference type="SUPFAM" id="SSF48464">
    <property type="entry name" value="ENTH/VHS domain"/>
    <property type="match status" value="1"/>
</dbReference>
<sequence length="563" mass="62027">MSGVLRSVKNVTKGYSSVQVKVRNATSNDPWGPTGTDMADIARITYNSSTDFYEVMDMLDKRLNDKGKNWRHVLKSLKVLDYCLHEGSELVVTWARKNIYIIKTLREFIHVDEDGRDVGASIRHSAKELTSLILDEERLRAERANRGSWKSRVTGLEDLGGAGAGGYGADAEETPRRKERRRTNRGTDDDDLEFKLALEASKNEAEADAVRKRHGAGPSTQETDDDLAKAIKLSKEEEELRKRELEDQNNANLLFDDTPVQAPQPTGFNQGYQQQAAVDWFGNPVDQQQQQAQQTGYLNNAYSQPTGIQPQQTGFQNGFAGYEQMQQPQAQFMQPQNTYNPWAQQMNGFGQPQQQPIQEQPTAQPGSNNPWASNNQTATPIGAQPTGSNNPFATQRPQPAQHSFSANPSLSTLQEQQTATQFNQRPNPIQNYQPPPQQQPLIQQQPTQQKPQDPYQARLNALLSSGEGQDTFGNVGDLRIPSQHTAPGTFVNSAGAGSMGRLEAAKTGNNPFYSQQQTAAQFQYPAQTGPAGGFGGGNPFGARPGQQQQQQQGGQQGGSLIDL</sequence>
<dbReference type="GO" id="GO:0007015">
    <property type="term" value="P:actin filament organization"/>
    <property type="evidence" value="ECO:0007669"/>
    <property type="project" value="TreeGrafter"/>
</dbReference>
<dbReference type="InterPro" id="IPR008942">
    <property type="entry name" value="ENTH_VHS"/>
</dbReference>
<dbReference type="Pfam" id="PF01417">
    <property type="entry name" value="ENTH"/>
    <property type="match status" value="1"/>
</dbReference>
<evidence type="ECO:0000259" key="12">
    <source>
        <dbReference type="PROSITE" id="PS50942"/>
    </source>
</evidence>
<proteinExistence type="inferred from homology"/>
<evidence type="ECO:0000256" key="1">
    <source>
        <dbReference type="ARBA" id="ARBA00004170"/>
    </source>
</evidence>
<feature type="region of interest" description="Disordered" evidence="11">
    <location>
        <begin position="525"/>
        <end position="563"/>
    </location>
</feature>
<keyword evidence="4" id="KW-0963">Cytoplasm</keyword>
<dbReference type="GO" id="GO:0005886">
    <property type="term" value="C:plasma membrane"/>
    <property type="evidence" value="ECO:0007669"/>
    <property type="project" value="TreeGrafter"/>
</dbReference>
<accession>A0A4U0WFD1</accession>
<protein>
    <recommendedName>
        <fullName evidence="12">ENTH domain-containing protein</fullName>
    </recommendedName>
</protein>
<comment type="caution">
    <text evidence="13">The sequence shown here is derived from an EMBL/GenBank/DDBJ whole genome shotgun (WGS) entry which is preliminary data.</text>
</comment>
<feature type="region of interest" description="Disordered" evidence="11">
    <location>
        <begin position="160"/>
        <end position="226"/>
    </location>
</feature>
<feature type="compositionally biased region" description="Low complexity" evidence="11">
    <location>
        <begin position="344"/>
        <end position="365"/>
    </location>
</feature>
<name>A0A4U0WFD1_9PEZI</name>
<dbReference type="Gene3D" id="1.25.40.90">
    <property type="match status" value="1"/>
</dbReference>
<evidence type="ECO:0000256" key="9">
    <source>
        <dbReference type="ARBA" id="ARBA00023121"/>
    </source>
</evidence>
<dbReference type="GO" id="GO:0000147">
    <property type="term" value="P:actin cortical patch assembly"/>
    <property type="evidence" value="ECO:0007669"/>
    <property type="project" value="UniProtKB-ARBA"/>
</dbReference>
<dbReference type="SMART" id="SM00273">
    <property type="entry name" value="ENTH"/>
    <property type="match status" value="1"/>
</dbReference>
<dbReference type="STRING" id="329884.A0A4U0WFD1"/>
<dbReference type="Proteomes" id="UP000309340">
    <property type="component" value="Unassembled WGS sequence"/>
</dbReference>
<feature type="compositionally biased region" description="Polar residues" evidence="11">
    <location>
        <begin position="366"/>
        <end position="423"/>
    </location>
</feature>
<keyword evidence="8" id="KW-0832">Ubl conjugation</keyword>
<evidence type="ECO:0000256" key="11">
    <source>
        <dbReference type="SAM" id="MobiDB-lite"/>
    </source>
</evidence>
<evidence type="ECO:0000256" key="3">
    <source>
        <dbReference type="ARBA" id="ARBA00010130"/>
    </source>
</evidence>
<feature type="compositionally biased region" description="Gly residues" evidence="11">
    <location>
        <begin position="530"/>
        <end position="539"/>
    </location>
</feature>
<keyword evidence="6" id="KW-0597">Phosphoprotein</keyword>
<dbReference type="GO" id="GO:0005768">
    <property type="term" value="C:endosome"/>
    <property type="evidence" value="ECO:0007669"/>
    <property type="project" value="TreeGrafter"/>
</dbReference>
<evidence type="ECO:0000256" key="2">
    <source>
        <dbReference type="ARBA" id="ARBA00004496"/>
    </source>
</evidence>
<dbReference type="CDD" id="cd16991">
    <property type="entry name" value="ENTH_Ent1_Ent2"/>
    <property type="match status" value="1"/>
</dbReference>
<dbReference type="GO" id="GO:0005543">
    <property type="term" value="F:phospholipid binding"/>
    <property type="evidence" value="ECO:0007669"/>
    <property type="project" value="TreeGrafter"/>
</dbReference>
<feature type="compositionally biased region" description="Basic and acidic residues" evidence="11">
    <location>
        <begin position="193"/>
        <end position="210"/>
    </location>
</feature>
<evidence type="ECO:0000256" key="10">
    <source>
        <dbReference type="ARBA" id="ARBA00023136"/>
    </source>
</evidence>
<comment type="subcellular location">
    <subcellularLocation>
        <location evidence="2">Cytoplasm</location>
    </subcellularLocation>
    <subcellularLocation>
        <location evidence="1">Membrane</location>
        <topology evidence="1">Peripheral membrane protein</topology>
    </subcellularLocation>
</comment>
<dbReference type="InterPro" id="IPR003903">
    <property type="entry name" value="UIM_dom"/>
</dbReference>
<dbReference type="PANTHER" id="PTHR12276:SF110">
    <property type="entry name" value="EPSIN-1-RELATED"/>
    <property type="match status" value="1"/>
</dbReference>
<feature type="compositionally biased region" description="Low complexity" evidence="11">
    <location>
        <begin position="439"/>
        <end position="453"/>
    </location>
</feature>
<dbReference type="PROSITE" id="PS50330">
    <property type="entry name" value="UIM"/>
    <property type="match status" value="1"/>
</dbReference>
<evidence type="ECO:0000256" key="8">
    <source>
        <dbReference type="ARBA" id="ARBA00022843"/>
    </source>
</evidence>
<comment type="similarity">
    <text evidence="3">Belongs to the epsin family.</text>
</comment>
<dbReference type="PROSITE" id="PS50942">
    <property type="entry name" value="ENTH"/>
    <property type="match status" value="1"/>
</dbReference>
<evidence type="ECO:0000256" key="7">
    <source>
        <dbReference type="ARBA" id="ARBA00022737"/>
    </source>
</evidence>
<evidence type="ECO:0000256" key="6">
    <source>
        <dbReference type="ARBA" id="ARBA00022553"/>
    </source>
</evidence>
<keyword evidence="5" id="KW-1017">Isopeptide bond</keyword>
<dbReference type="OrthoDB" id="4033880at2759"/>
<feature type="region of interest" description="Disordered" evidence="11">
    <location>
        <begin position="340"/>
        <end position="453"/>
    </location>
</feature>
<dbReference type="PANTHER" id="PTHR12276">
    <property type="entry name" value="EPSIN/ENT-RELATED"/>
    <property type="match status" value="1"/>
</dbReference>
<keyword evidence="10" id="KW-0472">Membrane</keyword>
<dbReference type="GO" id="GO:0030276">
    <property type="term" value="F:clathrin binding"/>
    <property type="evidence" value="ECO:0007669"/>
    <property type="project" value="TreeGrafter"/>
</dbReference>